<name>A0A1M2VY05_TRAPU</name>
<keyword evidence="3" id="KW-1185">Reference proteome</keyword>
<feature type="domain" description="Peptidase A1" evidence="1">
    <location>
        <begin position="1"/>
        <end position="111"/>
    </location>
</feature>
<organism evidence="2 3">
    <name type="scientific">Trametes pubescens</name>
    <name type="common">White-rot fungus</name>
    <dbReference type="NCBI Taxonomy" id="154538"/>
    <lineage>
        <taxon>Eukaryota</taxon>
        <taxon>Fungi</taxon>
        <taxon>Dikarya</taxon>
        <taxon>Basidiomycota</taxon>
        <taxon>Agaricomycotina</taxon>
        <taxon>Agaricomycetes</taxon>
        <taxon>Polyporales</taxon>
        <taxon>Polyporaceae</taxon>
        <taxon>Trametes</taxon>
    </lineage>
</organism>
<dbReference type="PROSITE" id="PS51767">
    <property type="entry name" value="PEPTIDASE_A1"/>
    <property type="match status" value="1"/>
</dbReference>
<dbReference type="STRING" id="154538.A0A1M2VY05"/>
<accession>A0A1M2VY05</accession>
<dbReference type="Pfam" id="PF00026">
    <property type="entry name" value="Asp"/>
    <property type="match status" value="1"/>
</dbReference>
<protein>
    <submittedName>
        <fullName evidence="2">Polyporopepsin</fullName>
    </submittedName>
</protein>
<comment type="caution">
    <text evidence="2">The sequence shown here is derived from an EMBL/GenBank/DDBJ whole genome shotgun (WGS) entry which is preliminary data.</text>
</comment>
<dbReference type="AlphaFoldDB" id="A0A1M2VY05"/>
<proteinExistence type="predicted"/>
<evidence type="ECO:0000313" key="2">
    <source>
        <dbReference type="EMBL" id="OJT12453.1"/>
    </source>
</evidence>
<dbReference type="EMBL" id="MNAD01000488">
    <property type="protein sequence ID" value="OJT12453.1"/>
    <property type="molecule type" value="Genomic_DNA"/>
</dbReference>
<dbReference type="InterPro" id="IPR021109">
    <property type="entry name" value="Peptidase_aspartic_dom_sf"/>
</dbReference>
<evidence type="ECO:0000313" key="3">
    <source>
        <dbReference type="Proteomes" id="UP000184267"/>
    </source>
</evidence>
<dbReference type="SUPFAM" id="SSF50630">
    <property type="entry name" value="Acid proteases"/>
    <property type="match status" value="1"/>
</dbReference>
<reference evidence="2 3" key="1">
    <citation type="submission" date="2016-10" db="EMBL/GenBank/DDBJ databases">
        <title>Genome sequence of the basidiomycete white-rot fungus Trametes pubescens.</title>
        <authorList>
            <person name="Makela M.R."/>
            <person name="Granchi Z."/>
            <person name="Peng M."/>
            <person name="De Vries R.P."/>
            <person name="Grigoriev I."/>
            <person name="Riley R."/>
            <person name="Hilden K."/>
        </authorList>
    </citation>
    <scope>NUCLEOTIDE SEQUENCE [LARGE SCALE GENOMIC DNA]</scope>
    <source>
        <strain evidence="2 3">FBCC735</strain>
    </source>
</reference>
<dbReference type="OMA" id="NSACADR"/>
<dbReference type="InterPro" id="IPR033121">
    <property type="entry name" value="PEPTIDASE_A1"/>
</dbReference>
<sequence length="121" mass="13389">MSLDALEAYTEAVGAVFDTNTQLFRITSTQFSNLKSLFFTINGVVFEFTANAQIWPRALNTLIGGNANDIYLIIGDLGSHSGEGLDFVNGQTFMERFYTVFDTENRRVGVANTPFTRATTN</sequence>
<dbReference type="Proteomes" id="UP000184267">
    <property type="component" value="Unassembled WGS sequence"/>
</dbReference>
<gene>
    <name evidence="2" type="ORF">TRAPUB_11042</name>
</gene>
<dbReference type="OrthoDB" id="660550at2759"/>
<evidence type="ECO:0000259" key="1">
    <source>
        <dbReference type="PROSITE" id="PS51767"/>
    </source>
</evidence>
<dbReference type="Gene3D" id="2.40.70.10">
    <property type="entry name" value="Acid Proteases"/>
    <property type="match status" value="1"/>
</dbReference>